<evidence type="ECO:0000259" key="5">
    <source>
        <dbReference type="PROSITE" id="PS50850"/>
    </source>
</evidence>
<dbReference type="GO" id="GO:0016020">
    <property type="term" value="C:membrane"/>
    <property type="evidence" value="ECO:0007669"/>
    <property type="project" value="UniProtKB-SubCell"/>
</dbReference>
<feature type="region of interest" description="Disordered" evidence="3">
    <location>
        <begin position="730"/>
        <end position="773"/>
    </location>
</feature>
<feature type="transmembrane region" description="Helical" evidence="4">
    <location>
        <begin position="1172"/>
        <end position="1194"/>
    </location>
</feature>
<accession>A0A8J2HWY8</accession>
<feature type="compositionally biased region" description="Polar residues" evidence="3">
    <location>
        <begin position="82"/>
        <end position="91"/>
    </location>
</feature>
<dbReference type="Proteomes" id="UP000676310">
    <property type="component" value="Unassembled WGS sequence"/>
</dbReference>
<comment type="subcellular location">
    <subcellularLocation>
        <location evidence="1">Membrane</location>
        <topology evidence="1">Multi-pass membrane protein</topology>
    </subcellularLocation>
</comment>
<proteinExistence type="inferred from homology"/>
<feature type="transmembrane region" description="Helical" evidence="4">
    <location>
        <begin position="854"/>
        <end position="872"/>
    </location>
</feature>
<evidence type="ECO:0000256" key="3">
    <source>
        <dbReference type="SAM" id="MobiDB-lite"/>
    </source>
</evidence>
<evidence type="ECO:0000256" key="2">
    <source>
        <dbReference type="ARBA" id="ARBA00006727"/>
    </source>
</evidence>
<sequence>MADTAARTGFAQKQHRRPGSRIVPAIPYRLSKSQPSARPITPEGSNKGTAAQPSEPQPEPQPVPEKQVEEQAEQKHAEPVQTPLTPESNVSGAVKRELPADALASPSQNGHKASADAHDTETHVNGHANGHTDEKPPPPTEPSAEPKPAVNGVHRKLTIPAHLPPPFYPSNKTDTPPAEGSDTLSHRHQLSAGALVFQSANESPAPPVTSQEPELHPHEQHSLPRPPPGFGPQQFAPYFPGHAQHPSEAGAPWHMPPHTVAPPEPTYTNGSEFRLSQFPSGPNGYPNPYNSHFSPEQATFVGNGTLTSHSQSPSKARFGEAVPTSEHGDEHHALSYQNGTAPPAERLEESPFELAGYLSTQFGNPEFADFVLQVRSPESVLVSVPVHGIVVVRSPVIAEAIRRSPAPSHRSRDARRLVDVLALDPFTTSESLEETVRVLYGAPLLSAQTFLYGLAPYMYESEQASPSNDARRRMQQVLSYIAAARTFQIPSMQARGIEIARMLLRWDTVEQVLQYTLQASPGPRPRAEGPDTDDPFISTLLNYALEFVAFTFPVDFKLYSIAPEFSDAPRLPTVVENRQAAHNPRLSKIRFGDAPTEEDHQPSHATVVLSTILLSLPLPLVERLFNHRATANQIGWTGVTKILRDVINERENRRQIASRSQLKPTQDGTIPDGLLDNVYLEERVEQVEPSPLHPSGHRLATKRVAALSITTVAATGLGMEPTNILSLERDTQTAAASDASTTFDEKPSHQASLASLHSAHNSVANQDHEKGQHVTEATNDEGAAGLGTTLEPVRSAHPSVKDVSKIPNGGLWAWLQVVGGFFLLFNSWGIINTFGSYQAYYETNLLADSSPSSISWIGSIQAFLLLLVGALTGPIYDAGYFRELLIVGSVMLVLGQMMLSLCHAYWQVLLAQAFCIGIGTGCLFIPSVAILSTYFSTRIGTAIGLAASGSSFGGVIYPIVFHKLLPQIGFAWTTRVLGFIILATMIIPNVCMRVRVLPAKSRSLLDLRAFLMPAYSLQVAGFFLGFMGLYMPFFYAQVYAIQEHITNESMAFYLLAVMNSTSVFGRIVPNLFSDKVGPFNVVIPCTIISGLLCICFIAVSSTAGIVVLMACYGFFSGSFVSLPPTIIVHLSTDARDKIGTRLGQSFGVVAIGLLVGTPIGGAIQGHSGFDSLWVFGGCLLFGSAVLLVTARVAFKGWKVMVRA</sequence>
<feature type="transmembrane region" description="Helical" evidence="4">
    <location>
        <begin position="1050"/>
        <end position="1069"/>
    </location>
</feature>
<comment type="similarity">
    <text evidence="2">Belongs to the major facilitator superfamily. Monocarboxylate porter (TC 2.A.1.13) family.</text>
</comment>
<dbReference type="InterPro" id="IPR050327">
    <property type="entry name" value="Proton-linked_MCT"/>
</dbReference>
<dbReference type="GO" id="GO:0022857">
    <property type="term" value="F:transmembrane transporter activity"/>
    <property type="evidence" value="ECO:0007669"/>
    <property type="project" value="InterPro"/>
</dbReference>
<feature type="region of interest" description="Disordered" evidence="3">
    <location>
        <begin position="1"/>
        <end position="185"/>
    </location>
</feature>
<keyword evidence="4" id="KW-1133">Transmembrane helix</keyword>
<dbReference type="PANTHER" id="PTHR11360">
    <property type="entry name" value="MONOCARBOXYLATE TRANSPORTER"/>
    <property type="match status" value="1"/>
</dbReference>
<reference evidence="6" key="1">
    <citation type="submission" date="2021-05" db="EMBL/GenBank/DDBJ databases">
        <authorList>
            <person name="Stam R."/>
        </authorList>
    </citation>
    <scope>NUCLEOTIDE SEQUENCE</scope>
    <source>
        <strain evidence="6">CS162</strain>
    </source>
</reference>
<evidence type="ECO:0000256" key="1">
    <source>
        <dbReference type="ARBA" id="ARBA00004141"/>
    </source>
</evidence>
<keyword evidence="4" id="KW-0472">Membrane</keyword>
<feature type="compositionally biased region" description="Low complexity" evidence="3">
    <location>
        <begin position="279"/>
        <end position="291"/>
    </location>
</feature>
<feature type="transmembrane region" description="Helical" evidence="4">
    <location>
        <begin position="1081"/>
        <end position="1099"/>
    </location>
</feature>
<evidence type="ECO:0000313" key="6">
    <source>
        <dbReference type="EMBL" id="CAG5145239.1"/>
    </source>
</evidence>
<feature type="compositionally biased region" description="Low complexity" evidence="3">
    <location>
        <begin position="732"/>
        <end position="742"/>
    </location>
</feature>
<feature type="region of interest" description="Disordered" evidence="3">
    <location>
        <begin position="200"/>
        <end position="344"/>
    </location>
</feature>
<evidence type="ECO:0000313" key="7">
    <source>
        <dbReference type="Proteomes" id="UP000676310"/>
    </source>
</evidence>
<dbReference type="InterPro" id="IPR036259">
    <property type="entry name" value="MFS_trans_sf"/>
</dbReference>
<feature type="compositionally biased region" description="Basic and acidic residues" evidence="3">
    <location>
        <begin position="66"/>
        <end position="78"/>
    </location>
</feature>
<dbReference type="CDD" id="cd17352">
    <property type="entry name" value="MFS_MCT_SLC16"/>
    <property type="match status" value="1"/>
</dbReference>
<gene>
    <name evidence="6" type="ORF">ALTATR162_LOCUS1678</name>
</gene>
<evidence type="ECO:0000256" key="4">
    <source>
        <dbReference type="SAM" id="Phobius"/>
    </source>
</evidence>
<dbReference type="AlphaFoldDB" id="A0A8J2HWY8"/>
<feature type="transmembrane region" description="Helical" evidence="4">
    <location>
        <begin position="912"/>
        <end position="935"/>
    </location>
</feature>
<organism evidence="6 7">
    <name type="scientific">Alternaria atra</name>
    <dbReference type="NCBI Taxonomy" id="119953"/>
    <lineage>
        <taxon>Eukaryota</taxon>
        <taxon>Fungi</taxon>
        <taxon>Dikarya</taxon>
        <taxon>Ascomycota</taxon>
        <taxon>Pezizomycotina</taxon>
        <taxon>Dothideomycetes</taxon>
        <taxon>Pleosporomycetidae</taxon>
        <taxon>Pleosporales</taxon>
        <taxon>Pleosporineae</taxon>
        <taxon>Pleosporaceae</taxon>
        <taxon>Alternaria</taxon>
        <taxon>Alternaria sect. Ulocladioides</taxon>
    </lineage>
</organism>
<feature type="transmembrane region" description="Helical" evidence="4">
    <location>
        <begin position="1142"/>
        <end position="1160"/>
    </location>
</feature>
<feature type="domain" description="Major facilitator superfamily (MFS) profile" evidence="5">
    <location>
        <begin position="813"/>
        <end position="1194"/>
    </location>
</feature>
<dbReference type="Gene3D" id="1.20.1250.20">
    <property type="entry name" value="MFS general substrate transporter like domains"/>
    <property type="match status" value="2"/>
</dbReference>
<dbReference type="OrthoDB" id="5329403at2759"/>
<feature type="transmembrane region" description="Helical" evidence="4">
    <location>
        <begin position="1105"/>
        <end position="1130"/>
    </location>
</feature>
<comment type="caution">
    <text evidence="6">The sequence shown here is derived from an EMBL/GenBank/DDBJ whole genome shotgun (WGS) entry which is preliminary data.</text>
</comment>
<dbReference type="GeneID" id="67013038"/>
<feature type="transmembrane region" description="Helical" evidence="4">
    <location>
        <begin position="942"/>
        <end position="961"/>
    </location>
</feature>
<protein>
    <recommendedName>
        <fullName evidence="5">Major facilitator superfamily (MFS) profile domain-containing protein</fullName>
    </recommendedName>
</protein>
<dbReference type="InterPro" id="IPR020846">
    <property type="entry name" value="MFS_dom"/>
</dbReference>
<feature type="transmembrane region" description="Helical" evidence="4">
    <location>
        <begin position="967"/>
        <end position="988"/>
    </location>
</feature>
<dbReference type="PANTHER" id="PTHR11360:SF234">
    <property type="entry name" value="MFS-TYPE TRANSPORTER DBAD-RELATED"/>
    <property type="match status" value="1"/>
</dbReference>
<dbReference type="PROSITE" id="PS50850">
    <property type="entry name" value="MFS"/>
    <property type="match status" value="1"/>
</dbReference>
<feature type="compositionally biased region" description="Polar residues" evidence="3">
    <location>
        <begin position="200"/>
        <end position="212"/>
    </location>
</feature>
<feature type="transmembrane region" description="Helical" evidence="4">
    <location>
        <begin position="811"/>
        <end position="834"/>
    </location>
</feature>
<feature type="compositionally biased region" description="Low complexity" evidence="3">
    <location>
        <begin position="751"/>
        <end position="765"/>
    </location>
</feature>
<feature type="compositionally biased region" description="Basic and acidic residues" evidence="3">
    <location>
        <begin position="213"/>
        <end position="222"/>
    </location>
</feature>
<feature type="transmembrane region" description="Helical" evidence="4">
    <location>
        <begin position="884"/>
        <end position="906"/>
    </location>
</feature>
<dbReference type="Pfam" id="PF07690">
    <property type="entry name" value="MFS_1"/>
    <property type="match status" value="1"/>
</dbReference>
<feature type="compositionally biased region" description="Low complexity" evidence="3">
    <location>
        <begin position="231"/>
        <end position="241"/>
    </location>
</feature>
<keyword evidence="4" id="KW-0812">Transmembrane</keyword>
<keyword evidence="7" id="KW-1185">Reference proteome</keyword>
<feature type="compositionally biased region" description="Basic and acidic residues" evidence="3">
    <location>
        <begin position="113"/>
        <end position="136"/>
    </location>
</feature>
<dbReference type="InterPro" id="IPR011701">
    <property type="entry name" value="MFS"/>
</dbReference>
<dbReference type="EMBL" id="CAJRGZ010000015">
    <property type="protein sequence ID" value="CAG5145239.1"/>
    <property type="molecule type" value="Genomic_DNA"/>
</dbReference>
<dbReference type="RefSeq" id="XP_043165211.1">
    <property type="nucleotide sequence ID" value="XM_043309276.1"/>
</dbReference>
<feature type="compositionally biased region" description="Polar residues" evidence="3">
    <location>
        <begin position="292"/>
        <end position="314"/>
    </location>
</feature>
<name>A0A8J2HWY8_9PLEO</name>
<feature type="transmembrane region" description="Helical" evidence="4">
    <location>
        <begin position="1009"/>
        <end position="1030"/>
    </location>
</feature>
<dbReference type="SUPFAM" id="SSF103473">
    <property type="entry name" value="MFS general substrate transporter"/>
    <property type="match status" value="1"/>
</dbReference>